<dbReference type="PROSITE" id="PS50043">
    <property type="entry name" value="HTH_LUXR_2"/>
    <property type="match status" value="1"/>
</dbReference>
<dbReference type="InterPro" id="IPR016032">
    <property type="entry name" value="Sig_transdc_resp-reg_C-effctor"/>
</dbReference>
<evidence type="ECO:0000313" key="5">
    <source>
        <dbReference type="EMBL" id="GAA5136971.1"/>
    </source>
</evidence>
<dbReference type="Proteomes" id="UP001499852">
    <property type="component" value="Unassembled WGS sequence"/>
</dbReference>
<dbReference type="Pfam" id="PF00196">
    <property type="entry name" value="GerE"/>
    <property type="match status" value="1"/>
</dbReference>
<dbReference type="CDD" id="cd06170">
    <property type="entry name" value="LuxR_C_like"/>
    <property type="match status" value="1"/>
</dbReference>
<dbReference type="InterPro" id="IPR000792">
    <property type="entry name" value="Tscrpt_reg_LuxR_C"/>
</dbReference>
<dbReference type="Gene3D" id="1.10.10.10">
    <property type="entry name" value="Winged helix-like DNA-binding domain superfamily/Winged helix DNA-binding domain"/>
    <property type="match status" value="1"/>
</dbReference>
<dbReference type="SMART" id="SM00421">
    <property type="entry name" value="HTH_LUXR"/>
    <property type="match status" value="1"/>
</dbReference>
<evidence type="ECO:0000256" key="1">
    <source>
        <dbReference type="ARBA" id="ARBA00023015"/>
    </source>
</evidence>
<evidence type="ECO:0000256" key="2">
    <source>
        <dbReference type="ARBA" id="ARBA00023125"/>
    </source>
</evidence>
<evidence type="ECO:0000313" key="6">
    <source>
        <dbReference type="Proteomes" id="UP001499852"/>
    </source>
</evidence>
<dbReference type="InterPro" id="IPR036388">
    <property type="entry name" value="WH-like_DNA-bd_sf"/>
</dbReference>
<comment type="caution">
    <text evidence="5">The sequence shown here is derived from an EMBL/GenBank/DDBJ whole genome shotgun (WGS) entry which is preliminary data.</text>
</comment>
<name>A0ABP9P152_9BACT</name>
<keyword evidence="3" id="KW-0804">Transcription</keyword>
<evidence type="ECO:0000256" key="3">
    <source>
        <dbReference type="ARBA" id="ARBA00023163"/>
    </source>
</evidence>
<protein>
    <recommendedName>
        <fullName evidence="4">HTH luxR-type domain-containing protein</fullName>
    </recommendedName>
</protein>
<dbReference type="EMBL" id="BAABIA010000002">
    <property type="protein sequence ID" value="GAA5136971.1"/>
    <property type="molecule type" value="Genomic_DNA"/>
</dbReference>
<proteinExistence type="predicted"/>
<dbReference type="SUPFAM" id="SSF55781">
    <property type="entry name" value="GAF domain-like"/>
    <property type="match status" value="1"/>
</dbReference>
<dbReference type="PRINTS" id="PR00038">
    <property type="entry name" value="HTHLUXR"/>
</dbReference>
<dbReference type="PANTHER" id="PTHR44688:SF16">
    <property type="entry name" value="DNA-BINDING TRANSCRIPTIONAL ACTIVATOR DEVR_DOSR"/>
    <property type="match status" value="1"/>
</dbReference>
<accession>A0ABP9P152</accession>
<keyword evidence="1" id="KW-0805">Transcription regulation</keyword>
<sequence length="257" mass="29403">MQMTMEARLRKLLEAVEMMHQREDGSPFQTRVFRACQHLFPESCSSLELWDRQTGTLTAAYGVDYEPAGLEERLKRIGEVVQRDHPGFPIIAAGSNELMRLSELTTLREFQKTELYDIGFKPLDIRHQVVTPVQSATQLGGVTFNRGGSRDFAEEDLEIIRLFSRQVVIAHQNDRVLSRTLEQQPQISSLDHTPLRRAGLTRRESEVFAWMMEGKRDREIATILGISYRTVTNHVHAILRKLGVETRTAATRAMPKD</sequence>
<dbReference type="PANTHER" id="PTHR44688">
    <property type="entry name" value="DNA-BINDING TRANSCRIPTIONAL ACTIVATOR DEVR_DOSR"/>
    <property type="match status" value="1"/>
</dbReference>
<organism evidence="5 6">
    <name type="scientific">Prosthecobacter algae</name>
    <dbReference type="NCBI Taxonomy" id="1144682"/>
    <lineage>
        <taxon>Bacteria</taxon>
        <taxon>Pseudomonadati</taxon>
        <taxon>Verrucomicrobiota</taxon>
        <taxon>Verrucomicrobiia</taxon>
        <taxon>Verrucomicrobiales</taxon>
        <taxon>Verrucomicrobiaceae</taxon>
        <taxon>Prosthecobacter</taxon>
    </lineage>
</organism>
<dbReference type="InterPro" id="IPR029016">
    <property type="entry name" value="GAF-like_dom_sf"/>
</dbReference>
<keyword evidence="6" id="KW-1185">Reference proteome</keyword>
<feature type="domain" description="HTH luxR-type" evidence="4">
    <location>
        <begin position="191"/>
        <end position="257"/>
    </location>
</feature>
<gene>
    <name evidence="5" type="ORF">GCM10023213_12920</name>
</gene>
<evidence type="ECO:0000259" key="4">
    <source>
        <dbReference type="PROSITE" id="PS50043"/>
    </source>
</evidence>
<keyword evidence="2" id="KW-0238">DNA-binding</keyword>
<reference evidence="6" key="1">
    <citation type="journal article" date="2019" name="Int. J. Syst. Evol. Microbiol.">
        <title>The Global Catalogue of Microorganisms (GCM) 10K type strain sequencing project: providing services to taxonomists for standard genome sequencing and annotation.</title>
        <authorList>
            <consortium name="The Broad Institute Genomics Platform"/>
            <consortium name="The Broad Institute Genome Sequencing Center for Infectious Disease"/>
            <person name="Wu L."/>
            <person name="Ma J."/>
        </authorList>
    </citation>
    <scope>NUCLEOTIDE SEQUENCE [LARGE SCALE GENOMIC DNA]</scope>
    <source>
        <strain evidence="6">JCM 18053</strain>
    </source>
</reference>
<dbReference type="SUPFAM" id="SSF46894">
    <property type="entry name" value="C-terminal effector domain of the bipartite response regulators"/>
    <property type="match status" value="1"/>
</dbReference>
<dbReference type="Gene3D" id="3.30.450.40">
    <property type="match status" value="1"/>
</dbReference>